<organism evidence="9 10">
    <name type="scientific">Marinobacter salinus</name>
    <dbReference type="NCBI Taxonomy" id="1874317"/>
    <lineage>
        <taxon>Bacteria</taxon>
        <taxon>Pseudomonadati</taxon>
        <taxon>Pseudomonadota</taxon>
        <taxon>Gammaproteobacteria</taxon>
        <taxon>Pseudomonadales</taxon>
        <taxon>Marinobacteraceae</taxon>
        <taxon>Marinobacter</taxon>
    </lineage>
</organism>
<evidence type="ECO:0000313" key="10">
    <source>
        <dbReference type="Proteomes" id="UP000177445"/>
    </source>
</evidence>
<gene>
    <name evidence="9" type="ORF">BKP64_14470</name>
</gene>
<evidence type="ECO:0000256" key="1">
    <source>
        <dbReference type="ARBA" id="ARBA00004162"/>
    </source>
</evidence>
<evidence type="ECO:0000256" key="5">
    <source>
        <dbReference type="ARBA" id="ARBA00022989"/>
    </source>
</evidence>
<evidence type="ECO:0000256" key="3">
    <source>
        <dbReference type="ARBA" id="ARBA00022475"/>
    </source>
</evidence>
<accession>A0A1D9GRN6</accession>
<evidence type="ECO:0000256" key="7">
    <source>
        <dbReference type="RuleBase" id="RU003879"/>
    </source>
</evidence>
<feature type="transmembrane region" description="Helical" evidence="8">
    <location>
        <begin position="12"/>
        <end position="32"/>
    </location>
</feature>
<keyword evidence="5 8" id="KW-1133">Transmembrane helix</keyword>
<keyword evidence="3" id="KW-1003">Cell membrane</keyword>
<dbReference type="Pfam" id="PF02472">
    <property type="entry name" value="ExbD"/>
    <property type="match status" value="1"/>
</dbReference>
<dbReference type="OrthoDB" id="9793581at2"/>
<dbReference type="GO" id="GO:0022857">
    <property type="term" value="F:transmembrane transporter activity"/>
    <property type="evidence" value="ECO:0007669"/>
    <property type="project" value="InterPro"/>
</dbReference>
<evidence type="ECO:0000256" key="8">
    <source>
        <dbReference type="SAM" id="Phobius"/>
    </source>
</evidence>
<comment type="similarity">
    <text evidence="2 7">Belongs to the ExbD/TolR family.</text>
</comment>
<dbReference type="AlphaFoldDB" id="A0A1D9GRN6"/>
<keyword evidence="7" id="KW-0653">Protein transport</keyword>
<keyword evidence="6 8" id="KW-0472">Membrane</keyword>
<keyword evidence="10" id="KW-1185">Reference proteome</keyword>
<dbReference type="GO" id="GO:0005886">
    <property type="term" value="C:plasma membrane"/>
    <property type="evidence" value="ECO:0007669"/>
    <property type="project" value="UniProtKB-SubCell"/>
</dbReference>
<reference evidence="9 10" key="1">
    <citation type="submission" date="2016-10" db="EMBL/GenBank/DDBJ databases">
        <title>Marinobacter salinus sp. nov., a moderately halophilic bacterium isolated from a tidal flat environment.</title>
        <authorList>
            <person name="Park S.-J."/>
        </authorList>
    </citation>
    <scope>NUCLEOTIDE SEQUENCE [LARGE SCALE GENOMIC DNA]</scope>
    <source>
        <strain evidence="9 10">Hb8</strain>
    </source>
</reference>
<evidence type="ECO:0000313" key="9">
    <source>
        <dbReference type="EMBL" id="AOY90297.1"/>
    </source>
</evidence>
<protein>
    <submittedName>
        <fullName evidence="9">Biopolymer transporter ExbD</fullName>
    </submittedName>
</protein>
<dbReference type="GO" id="GO:0015031">
    <property type="term" value="P:protein transport"/>
    <property type="evidence" value="ECO:0007669"/>
    <property type="project" value="UniProtKB-KW"/>
</dbReference>
<sequence>MQLVEPRPGRPIPIRLTPLIDVVFILLVFFMLTSRLLPVSFLELGNTHPGRSFLTDHPIPELTVIPDGNVLWRSQPRTLQVLVIELTSAGISEVSLSTRPETGLKHFTRTLGRLNNAGIKTHWKRTTQETP</sequence>
<evidence type="ECO:0000256" key="4">
    <source>
        <dbReference type="ARBA" id="ARBA00022692"/>
    </source>
</evidence>
<evidence type="ECO:0000256" key="2">
    <source>
        <dbReference type="ARBA" id="ARBA00005811"/>
    </source>
</evidence>
<evidence type="ECO:0000256" key="6">
    <source>
        <dbReference type="ARBA" id="ARBA00023136"/>
    </source>
</evidence>
<comment type="subcellular location">
    <subcellularLocation>
        <location evidence="1">Cell membrane</location>
        <topology evidence="1">Single-pass membrane protein</topology>
    </subcellularLocation>
    <subcellularLocation>
        <location evidence="7">Cell membrane</location>
        <topology evidence="7">Single-pass type II membrane protein</topology>
    </subcellularLocation>
</comment>
<dbReference type="Proteomes" id="UP000177445">
    <property type="component" value="Chromosome"/>
</dbReference>
<keyword evidence="7" id="KW-0813">Transport</keyword>
<dbReference type="InterPro" id="IPR003400">
    <property type="entry name" value="ExbD"/>
</dbReference>
<dbReference type="KEGG" id="msq:BKP64_14470"/>
<keyword evidence="4 7" id="KW-0812">Transmembrane</keyword>
<proteinExistence type="inferred from homology"/>
<dbReference type="STRING" id="1874317.BKP64_14470"/>
<name>A0A1D9GRN6_9GAMM</name>
<dbReference type="EMBL" id="CP017715">
    <property type="protein sequence ID" value="AOY90297.1"/>
    <property type="molecule type" value="Genomic_DNA"/>
</dbReference>